<dbReference type="Proteomes" id="UP001057402">
    <property type="component" value="Chromosome 12"/>
</dbReference>
<protein>
    <submittedName>
        <fullName evidence="1">Uncharacterized protein</fullName>
    </submittedName>
</protein>
<name>A0ACB9L5C2_9MYRT</name>
<evidence type="ECO:0000313" key="1">
    <source>
        <dbReference type="EMBL" id="KAI4304758.1"/>
    </source>
</evidence>
<comment type="caution">
    <text evidence="1">The sequence shown here is derived from an EMBL/GenBank/DDBJ whole genome shotgun (WGS) entry which is preliminary data.</text>
</comment>
<reference evidence="2" key="1">
    <citation type="journal article" date="2023" name="Front. Plant Sci.">
        <title>Chromosomal-level genome assembly of Melastoma candidum provides insights into trichome evolution.</title>
        <authorList>
            <person name="Zhong Y."/>
            <person name="Wu W."/>
            <person name="Sun C."/>
            <person name="Zou P."/>
            <person name="Liu Y."/>
            <person name="Dai S."/>
            <person name="Zhou R."/>
        </authorList>
    </citation>
    <scope>NUCLEOTIDE SEQUENCE [LARGE SCALE GENOMIC DNA]</scope>
</reference>
<gene>
    <name evidence="1" type="ORF">MLD38_040229</name>
</gene>
<keyword evidence="2" id="KW-1185">Reference proteome</keyword>
<dbReference type="EMBL" id="CM042891">
    <property type="protein sequence ID" value="KAI4304758.1"/>
    <property type="molecule type" value="Genomic_DNA"/>
</dbReference>
<accession>A0ACB9L5C2</accession>
<organism evidence="1 2">
    <name type="scientific">Melastoma candidum</name>
    <dbReference type="NCBI Taxonomy" id="119954"/>
    <lineage>
        <taxon>Eukaryota</taxon>
        <taxon>Viridiplantae</taxon>
        <taxon>Streptophyta</taxon>
        <taxon>Embryophyta</taxon>
        <taxon>Tracheophyta</taxon>
        <taxon>Spermatophyta</taxon>
        <taxon>Magnoliopsida</taxon>
        <taxon>eudicotyledons</taxon>
        <taxon>Gunneridae</taxon>
        <taxon>Pentapetalae</taxon>
        <taxon>rosids</taxon>
        <taxon>malvids</taxon>
        <taxon>Myrtales</taxon>
        <taxon>Melastomataceae</taxon>
        <taxon>Melastomatoideae</taxon>
        <taxon>Melastomateae</taxon>
        <taxon>Melastoma</taxon>
    </lineage>
</organism>
<sequence length="344" mass="38025">MSPATTTPTPPPASLSQLHPDILRMHVLPRLDGPALASASSSTSYLRSLSSDDDLWRSIAESTWPSIAHPLVSQVVSSFPSGHRSFFSDAYPLLDGRLTLPSKSISEPSTLSLISAVDVFYKGEPILSRVQEMETVSRWFTSSPFRVDLLDEKESVPTPIRGSPSEKAGGDDLDGWLSHIEENLTLSWILVDPVAKRAANMSSLRPVTVHRHWLTGEVQARYETVLLGRGAEAVCVTGEVRLRPLEGDKEGAVEASEVSLRAEDVEGKCLSGRESLGAIAGTMTEGKRRKGRGKVEGKMRYEEYEAMKRKCRERKQRKERVLDLACISLGVTLFLAFWSFLLFR</sequence>
<proteinExistence type="predicted"/>
<evidence type="ECO:0000313" key="2">
    <source>
        <dbReference type="Proteomes" id="UP001057402"/>
    </source>
</evidence>